<sequence length="491" mass="58380">MQLIRRIQRFGDFLKNYIRFSFSILKMENSDQKKSREVFLDNESDNYGIGYDDRMRANKKRSREPPHLLKIKESVPKLNKRLKTEIHTSMENLINQTDYYIENRLRKVYPYAFTYCAYVKRRWVGKTVSKLFSKEFSAQTVETINDRISKGYLKVNGETIDGDYILRDNDLISHRIHRHEFPVLAAPIPIIYCDDNILVIDKPPSIPVHPCGKFRLNTILSLLERENNLDNLHVIHRLDRLTSGVMIFGRSRDHAQRFHEQIRERKVQKEYVCRVEGFFPDGLIECDQPIETLEHRIRVCLISSEGKPSRTIFQRLNFNGKSSTVLCQPITGRMHQIRVHLQYLGHPILNDKFYNNTIFGKQKGKFGEFGRSRDEILNDLERSHMRSNYYFKNGDQTSDEIDPNRDAKNEIAMKALLHYTSDRDWNNLHDKYRFHSEKILHEDDCDECRNKSIDPDIHEQLIYLHAFRYKGENWSFETQLPIWAHETWTYD</sequence>
<dbReference type="GO" id="GO:0003723">
    <property type="term" value="F:RNA binding"/>
    <property type="evidence" value="ECO:0007669"/>
    <property type="project" value="UniProtKB-KW"/>
</dbReference>
<evidence type="ECO:0000313" key="6">
    <source>
        <dbReference type="EnsemblMetazoa" id="KAF7489289.1"/>
    </source>
</evidence>
<protein>
    <recommendedName>
        <fullName evidence="3">Pseudouridine synthase</fullName>
        <ecNumber evidence="3">5.4.99.-</ecNumber>
    </recommendedName>
</protein>
<name>A0A834R448_SARSC</name>
<dbReference type="EMBL" id="WVUK01000065">
    <property type="protein sequence ID" value="KAF7489289.1"/>
    <property type="molecule type" value="Genomic_DNA"/>
</dbReference>
<dbReference type="EC" id="5.4.99.-" evidence="3"/>
<feature type="domain" description="Pseudouridine synthase RsuA/RluA-like" evidence="4">
    <location>
        <begin position="196"/>
        <end position="342"/>
    </location>
</feature>
<keyword evidence="7" id="KW-1185">Reference proteome</keyword>
<proteinExistence type="inferred from homology"/>
<evidence type="ECO:0000313" key="7">
    <source>
        <dbReference type="Proteomes" id="UP000070412"/>
    </source>
</evidence>
<dbReference type="GO" id="GO:0000455">
    <property type="term" value="P:enzyme-directed rRNA pseudouridine synthesis"/>
    <property type="evidence" value="ECO:0007669"/>
    <property type="project" value="TreeGrafter"/>
</dbReference>
<dbReference type="InterPro" id="IPR006145">
    <property type="entry name" value="PsdUridine_synth_RsuA/RluA"/>
</dbReference>
<reference evidence="6" key="3">
    <citation type="submission" date="2022-06" db="UniProtKB">
        <authorList>
            <consortium name="EnsemblMetazoa"/>
        </authorList>
    </citation>
    <scope>IDENTIFICATION</scope>
</reference>
<accession>A0A834R448</accession>
<dbReference type="Gene3D" id="3.30.2350.10">
    <property type="entry name" value="Pseudouridine synthase"/>
    <property type="match status" value="1"/>
</dbReference>
<organism evidence="5">
    <name type="scientific">Sarcoptes scabiei</name>
    <name type="common">Itch mite</name>
    <name type="synonym">Acarus scabiei</name>
    <dbReference type="NCBI Taxonomy" id="52283"/>
    <lineage>
        <taxon>Eukaryota</taxon>
        <taxon>Metazoa</taxon>
        <taxon>Ecdysozoa</taxon>
        <taxon>Arthropoda</taxon>
        <taxon>Chelicerata</taxon>
        <taxon>Arachnida</taxon>
        <taxon>Acari</taxon>
        <taxon>Acariformes</taxon>
        <taxon>Sarcoptiformes</taxon>
        <taxon>Astigmata</taxon>
        <taxon>Psoroptidia</taxon>
        <taxon>Sarcoptoidea</taxon>
        <taxon>Sarcoptidae</taxon>
        <taxon>Sarcoptinae</taxon>
        <taxon>Sarcoptes</taxon>
    </lineage>
</organism>
<dbReference type="PANTHER" id="PTHR21600:SF40">
    <property type="entry name" value="PSEUDOURIDYLATE SYNTHASE RPUSD2"/>
    <property type="match status" value="1"/>
</dbReference>
<comment type="function">
    <text evidence="3">Responsible for synthesis of pseudouridine from uracil.</text>
</comment>
<feature type="active site" evidence="1">
    <location>
        <position position="239"/>
    </location>
</feature>
<dbReference type="EnsemblMetazoa" id="SSS_5154s_mrna">
    <property type="protein sequence ID" value="KAF7489289.1"/>
    <property type="gene ID" value="SSS_5154"/>
</dbReference>
<evidence type="ECO:0000259" key="4">
    <source>
        <dbReference type="Pfam" id="PF00849"/>
    </source>
</evidence>
<comment type="catalytic activity">
    <reaction evidence="3">
        <text>a uridine in RNA = a pseudouridine in RNA</text>
        <dbReference type="Rhea" id="RHEA:48348"/>
        <dbReference type="Rhea" id="RHEA-COMP:12068"/>
        <dbReference type="Rhea" id="RHEA-COMP:12069"/>
        <dbReference type="ChEBI" id="CHEBI:65314"/>
        <dbReference type="ChEBI" id="CHEBI:65315"/>
    </reaction>
</comment>
<dbReference type="InterPro" id="IPR020103">
    <property type="entry name" value="PsdUridine_synth_cat_dom_sf"/>
</dbReference>
<dbReference type="NCBIfam" id="TIGR00005">
    <property type="entry name" value="rluA_subfam"/>
    <property type="match status" value="1"/>
</dbReference>
<dbReference type="GO" id="GO:0009982">
    <property type="term" value="F:pseudouridine synthase activity"/>
    <property type="evidence" value="ECO:0007669"/>
    <property type="project" value="InterPro"/>
</dbReference>
<dbReference type="OrthoDB" id="424794at2759"/>
<dbReference type="PROSITE" id="PS50889">
    <property type="entry name" value="S4"/>
    <property type="match status" value="1"/>
</dbReference>
<keyword evidence="2" id="KW-0694">RNA-binding</keyword>
<evidence type="ECO:0000256" key="1">
    <source>
        <dbReference type="PIRSR" id="PIRSR606225-1"/>
    </source>
</evidence>
<dbReference type="PROSITE" id="PS01129">
    <property type="entry name" value="PSI_RLU"/>
    <property type="match status" value="1"/>
</dbReference>
<dbReference type="InterPro" id="IPR006224">
    <property type="entry name" value="PsdUridine_synth_RluA-like_CS"/>
</dbReference>
<evidence type="ECO:0000256" key="2">
    <source>
        <dbReference type="PROSITE-ProRule" id="PRU00182"/>
    </source>
</evidence>
<reference evidence="7" key="1">
    <citation type="journal article" date="2020" name="PLoS Negl. Trop. Dis.">
        <title>High-quality nuclear genome for Sarcoptes scabiei-A critical resource for a neglected parasite.</title>
        <authorList>
            <person name="Korhonen P.K."/>
            <person name="Gasser R.B."/>
            <person name="Ma G."/>
            <person name="Wang T."/>
            <person name="Stroehlein A.J."/>
            <person name="Young N.D."/>
            <person name="Ang C.S."/>
            <person name="Fernando D.D."/>
            <person name="Lu H.C."/>
            <person name="Taylor S."/>
            <person name="Reynolds S.L."/>
            <person name="Mofiz E."/>
            <person name="Najaraj S.H."/>
            <person name="Gowda H."/>
            <person name="Madugundu A."/>
            <person name="Renuse S."/>
            <person name="Holt D."/>
            <person name="Pandey A."/>
            <person name="Papenfuss A.T."/>
            <person name="Fischer K."/>
        </authorList>
    </citation>
    <scope>NUCLEOTIDE SEQUENCE [LARGE SCALE GENOMIC DNA]</scope>
</reference>
<dbReference type="Pfam" id="PF00849">
    <property type="entry name" value="PseudoU_synth_2"/>
    <property type="match status" value="1"/>
</dbReference>
<dbReference type="Proteomes" id="UP000070412">
    <property type="component" value="Unassembled WGS sequence"/>
</dbReference>
<dbReference type="InterPro" id="IPR050188">
    <property type="entry name" value="RluA_PseudoU_synthase"/>
</dbReference>
<dbReference type="SUPFAM" id="SSF55120">
    <property type="entry name" value="Pseudouridine synthase"/>
    <property type="match status" value="1"/>
</dbReference>
<dbReference type="PANTHER" id="PTHR21600">
    <property type="entry name" value="MITOCHONDRIAL RNA PSEUDOURIDINE SYNTHASE"/>
    <property type="match status" value="1"/>
</dbReference>
<gene>
    <name evidence="5" type="ORF">SSS_5154</name>
</gene>
<dbReference type="AlphaFoldDB" id="A0A834R448"/>
<comment type="similarity">
    <text evidence="3">Belongs to the pseudouridine synthase RluA family.</text>
</comment>
<evidence type="ECO:0000313" key="5">
    <source>
        <dbReference type="EMBL" id="KAF7489289.1"/>
    </source>
</evidence>
<dbReference type="InterPro" id="IPR006225">
    <property type="entry name" value="PsdUridine_synth_RluC/D"/>
</dbReference>
<evidence type="ECO:0000256" key="3">
    <source>
        <dbReference type="RuleBase" id="RU362028"/>
    </source>
</evidence>
<reference evidence="5" key="2">
    <citation type="submission" date="2020-01" db="EMBL/GenBank/DDBJ databases">
        <authorList>
            <person name="Korhonen P.K.K."/>
            <person name="Guangxu M.G."/>
            <person name="Wang T.W."/>
            <person name="Stroehlein A.J.S."/>
            <person name="Young N.D."/>
            <person name="Ang C.-S.A."/>
            <person name="Fernando D.W.F."/>
            <person name="Lu H.L."/>
            <person name="Taylor S.T."/>
            <person name="Ehtesham M.E.M."/>
            <person name="Najaraj S.H.N."/>
            <person name="Harsha G.H.G."/>
            <person name="Madugundu A.M."/>
            <person name="Renuse S.R."/>
            <person name="Holt D.H."/>
            <person name="Pandey A.P."/>
            <person name="Papenfuss A.P."/>
            <person name="Gasser R.B.G."/>
            <person name="Fischer K.F."/>
        </authorList>
    </citation>
    <scope>NUCLEOTIDE SEQUENCE</scope>
    <source>
        <strain evidence="5">SSS_KF_BRIS2020</strain>
    </source>
</reference>
<keyword evidence="3" id="KW-0413">Isomerase</keyword>
<dbReference type="CDD" id="cd02557">
    <property type="entry name" value="PseudoU_synth_ScRIB2"/>
    <property type="match status" value="1"/>
</dbReference>